<reference evidence="2" key="1">
    <citation type="submission" date="2025-08" db="UniProtKB">
        <authorList>
            <consortium name="RefSeq"/>
        </authorList>
    </citation>
    <scope>IDENTIFICATION</scope>
</reference>
<gene>
    <name evidence="2" type="primary">LOC112212739</name>
</gene>
<evidence type="ECO:0000313" key="1">
    <source>
        <dbReference type="Proteomes" id="UP000515180"/>
    </source>
</evidence>
<evidence type="ECO:0000313" key="2">
    <source>
        <dbReference type="RefSeq" id="XP_024222913.2"/>
    </source>
</evidence>
<keyword evidence="1" id="KW-1185">Reference proteome</keyword>
<protein>
    <submittedName>
        <fullName evidence="2">Uncharacterized protein LOC112212739</fullName>
    </submittedName>
</protein>
<proteinExistence type="predicted"/>
<sequence>MKKTWSVGERIFKQDYKRRMKMFGALVESVALFGAEVWSWNMEEGLDRVQRRYVKWILGLDMPTPNYILEECKIIEIKEKALKRAARYEEKALESKKEL</sequence>
<dbReference type="GeneID" id="112212739"/>
<name>A0A6P6FBG4_BOMIM</name>
<dbReference type="AlphaFoldDB" id="A0A6P6FBG4"/>
<dbReference type="RefSeq" id="XP_024222913.2">
    <property type="nucleotide sequence ID" value="XM_024367145.2"/>
</dbReference>
<dbReference type="Proteomes" id="UP000515180">
    <property type="component" value="Unplaced"/>
</dbReference>
<dbReference type="KEGG" id="bim:112212739"/>
<organism evidence="1 2">
    <name type="scientific">Bombus impatiens</name>
    <name type="common">Bumblebee</name>
    <dbReference type="NCBI Taxonomy" id="132113"/>
    <lineage>
        <taxon>Eukaryota</taxon>
        <taxon>Metazoa</taxon>
        <taxon>Ecdysozoa</taxon>
        <taxon>Arthropoda</taxon>
        <taxon>Hexapoda</taxon>
        <taxon>Insecta</taxon>
        <taxon>Pterygota</taxon>
        <taxon>Neoptera</taxon>
        <taxon>Endopterygota</taxon>
        <taxon>Hymenoptera</taxon>
        <taxon>Apocrita</taxon>
        <taxon>Aculeata</taxon>
        <taxon>Apoidea</taxon>
        <taxon>Anthophila</taxon>
        <taxon>Apidae</taxon>
        <taxon>Bombus</taxon>
        <taxon>Pyrobombus</taxon>
    </lineage>
</organism>
<accession>A0A6P6FBG4</accession>